<feature type="transmembrane region" description="Helical" evidence="1">
    <location>
        <begin position="12"/>
        <end position="39"/>
    </location>
</feature>
<dbReference type="GO" id="GO:0080120">
    <property type="term" value="P:CAAX-box protein maturation"/>
    <property type="evidence" value="ECO:0007669"/>
    <property type="project" value="UniProtKB-ARBA"/>
</dbReference>
<feature type="transmembrane region" description="Helical" evidence="1">
    <location>
        <begin position="106"/>
        <end position="127"/>
    </location>
</feature>
<keyword evidence="1" id="KW-1133">Transmembrane helix</keyword>
<dbReference type="GO" id="GO:0004175">
    <property type="term" value="F:endopeptidase activity"/>
    <property type="evidence" value="ECO:0007669"/>
    <property type="project" value="UniProtKB-ARBA"/>
</dbReference>
<keyword evidence="1" id="KW-0472">Membrane</keyword>
<organism evidence="3 4">
    <name type="scientific">Niabella soli DSM 19437</name>
    <dbReference type="NCBI Taxonomy" id="929713"/>
    <lineage>
        <taxon>Bacteria</taxon>
        <taxon>Pseudomonadati</taxon>
        <taxon>Bacteroidota</taxon>
        <taxon>Chitinophagia</taxon>
        <taxon>Chitinophagales</taxon>
        <taxon>Chitinophagaceae</taxon>
        <taxon>Niabella</taxon>
    </lineage>
</organism>
<proteinExistence type="predicted"/>
<dbReference type="Pfam" id="PF02517">
    <property type="entry name" value="Rce1-like"/>
    <property type="match status" value="1"/>
</dbReference>
<dbReference type="PANTHER" id="PTHR36435:SF1">
    <property type="entry name" value="CAAX AMINO TERMINAL PROTEASE FAMILY PROTEIN"/>
    <property type="match status" value="1"/>
</dbReference>
<dbReference type="InterPro" id="IPR003675">
    <property type="entry name" value="Rce1/LyrA-like_dom"/>
</dbReference>
<dbReference type="AlphaFoldDB" id="W0F3Z9"/>
<gene>
    <name evidence="3" type="ORF">NIASO_12985</name>
</gene>
<protein>
    <recommendedName>
        <fullName evidence="2">CAAX prenyl protease 2/Lysostaphin resistance protein A-like domain-containing protein</fullName>
    </recommendedName>
</protein>
<accession>W0F3Z9</accession>
<feature type="transmembrane region" description="Helical" evidence="1">
    <location>
        <begin position="237"/>
        <end position="256"/>
    </location>
</feature>
<evidence type="ECO:0000313" key="4">
    <source>
        <dbReference type="Proteomes" id="UP000003586"/>
    </source>
</evidence>
<dbReference type="EMBL" id="CP007035">
    <property type="protein sequence ID" value="AHF17717.1"/>
    <property type="molecule type" value="Genomic_DNA"/>
</dbReference>
<dbReference type="HOGENOM" id="CLU_067776_1_0_10"/>
<dbReference type="OrthoDB" id="1523022at2"/>
<feature type="transmembrane region" description="Helical" evidence="1">
    <location>
        <begin position="196"/>
        <end position="217"/>
    </location>
</feature>
<evidence type="ECO:0000259" key="2">
    <source>
        <dbReference type="Pfam" id="PF02517"/>
    </source>
</evidence>
<feature type="transmembrane region" description="Helical" evidence="1">
    <location>
        <begin position="276"/>
        <end position="292"/>
    </location>
</feature>
<name>W0F3Z9_9BACT</name>
<evidence type="ECO:0000313" key="3">
    <source>
        <dbReference type="EMBL" id="AHF17717.1"/>
    </source>
</evidence>
<feature type="transmembrane region" description="Helical" evidence="1">
    <location>
        <begin position="147"/>
        <end position="175"/>
    </location>
</feature>
<reference evidence="3 4" key="1">
    <citation type="submission" date="2013-12" db="EMBL/GenBank/DDBJ databases">
        <authorList>
            <consortium name="DOE Joint Genome Institute"/>
            <person name="Eisen J."/>
            <person name="Huntemann M."/>
            <person name="Han J."/>
            <person name="Chen A."/>
            <person name="Kyrpides N."/>
            <person name="Mavromatis K."/>
            <person name="Markowitz V."/>
            <person name="Palaniappan K."/>
            <person name="Ivanova N."/>
            <person name="Schaumberg A."/>
            <person name="Pati A."/>
            <person name="Liolios K."/>
            <person name="Nordberg H.P."/>
            <person name="Cantor M.N."/>
            <person name="Hua S.X."/>
            <person name="Woyke T."/>
        </authorList>
    </citation>
    <scope>NUCLEOTIDE SEQUENCE [LARGE SCALE GENOMIC DNA]</scope>
    <source>
        <strain evidence="4">DSM 19437</strain>
    </source>
</reference>
<sequence length="304" mass="33189">MIAEDPYRKPITYSAGFFMLIAFGVGGMILGGLLGGIAWSLSTGRNFLELADAIGNPAYLRQMQLVQTITAVFGFFVPAVATAAFLSRKPLRMMGFEEKSTGRQLIFSVLIIFAGLGVSSGLGYLSYQLPLPQNIITLFDKWESQYAVQAAGLVSFKNIPDLLISILVLALVPAVCEETFFRGGLQNFLYRSKKNLWFPVIVVSLIFSVVHLSGYGFLSRFALGIILGLLYQFTGNIWLNILAHFINNALAMIVLYTQVHAGKSVIGAMSDRGGSYLGLLAVPVVVLLFILLKKKTQQTLTDGI</sequence>
<dbReference type="eggNOG" id="COG1266">
    <property type="taxonomic scope" value="Bacteria"/>
</dbReference>
<dbReference type="STRING" id="929713.NIASO_12985"/>
<dbReference type="InterPro" id="IPR052710">
    <property type="entry name" value="CAAX_protease"/>
</dbReference>
<keyword evidence="1" id="KW-0812">Transmembrane</keyword>
<evidence type="ECO:0000256" key="1">
    <source>
        <dbReference type="SAM" id="Phobius"/>
    </source>
</evidence>
<dbReference type="Proteomes" id="UP000003586">
    <property type="component" value="Chromosome"/>
</dbReference>
<dbReference type="PANTHER" id="PTHR36435">
    <property type="entry name" value="SLR1288 PROTEIN"/>
    <property type="match status" value="1"/>
</dbReference>
<feature type="transmembrane region" description="Helical" evidence="1">
    <location>
        <begin position="65"/>
        <end position="86"/>
    </location>
</feature>
<feature type="domain" description="CAAX prenyl protease 2/Lysostaphin resistance protein A-like" evidence="2">
    <location>
        <begin position="162"/>
        <end position="250"/>
    </location>
</feature>
<keyword evidence="4" id="KW-1185">Reference proteome</keyword>
<dbReference type="KEGG" id="nso:NIASO_12985"/>